<protein>
    <submittedName>
        <fullName evidence="1">Uncharacterized protein</fullName>
    </submittedName>
</protein>
<reference evidence="1" key="3">
    <citation type="submission" date="2025-09" db="UniProtKB">
        <authorList>
            <consortium name="Ensembl"/>
        </authorList>
    </citation>
    <scope>IDENTIFICATION</scope>
</reference>
<evidence type="ECO:0000313" key="2">
    <source>
        <dbReference type="Proteomes" id="UP000005226"/>
    </source>
</evidence>
<dbReference type="AlphaFoldDB" id="A0A3B5KQ65"/>
<reference evidence="1" key="2">
    <citation type="submission" date="2025-08" db="UniProtKB">
        <authorList>
            <consortium name="Ensembl"/>
        </authorList>
    </citation>
    <scope>IDENTIFICATION</scope>
</reference>
<dbReference type="Proteomes" id="UP000005226">
    <property type="component" value="Chromosome 8"/>
</dbReference>
<proteinExistence type="predicted"/>
<dbReference type="Ensembl" id="ENSTRUT00000055755.2">
    <property type="protein sequence ID" value="ENSTRUP00000055511.1"/>
    <property type="gene ID" value="ENSTRUG00000022261.2"/>
</dbReference>
<keyword evidence="2" id="KW-1185">Reference proteome</keyword>
<reference evidence="1 2" key="1">
    <citation type="journal article" date="2011" name="Genome Biol. Evol.">
        <title>Integration of the genetic map and genome assembly of fugu facilitates insights into distinct features of genome evolution in teleosts and mammals.</title>
        <authorList>
            <person name="Kai W."/>
            <person name="Kikuchi K."/>
            <person name="Tohari S."/>
            <person name="Chew A.K."/>
            <person name="Tay A."/>
            <person name="Fujiwara A."/>
            <person name="Hosoya S."/>
            <person name="Suetake H."/>
            <person name="Naruse K."/>
            <person name="Brenner S."/>
            <person name="Suzuki Y."/>
            <person name="Venkatesh B."/>
        </authorList>
    </citation>
    <scope>NUCLEOTIDE SEQUENCE [LARGE SCALE GENOMIC DNA]</scope>
</reference>
<dbReference type="GeneTree" id="ENSGT01030000234819"/>
<dbReference type="InParanoid" id="A0A3B5KQ65"/>
<name>A0A3B5KQ65_TAKRU</name>
<organism evidence="1 2">
    <name type="scientific">Takifugu rubripes</name>
    <name type="common">Japanese pufferfish</name>
    <name type="synonym">Fugu rubripes</name>
    <dbReference type="NCBI Taxonomy" id="31033"/>
    <lineage>
        <taxon>Eukaryota</taxon>
        <taxon>Metazoa</taxon>
        <taxon>Chordata</taxon>
        <taxon>Craniata</taxon>
        <taxon>Vertebrata</taxon>
        <taxon>Euteleostomi</taxon>
        <taxon>Actinopterygii</taxon>
        <taxon>Neopterygii</taxon>
        <taxon>Teleostei</taxon>
        <taxon>Neoteleostei</taxon>
        <taxon>Acanthomorphata</taxon>
        <taxon>Eupercaria</taxon>
        <taxon>Tetraodontiformes</taxon>
        <taxon>Tetradontoidea</taxon>
        <taxon>Tetraodontidae</taxon>
        <taxon>Takifugu</taxon>
    </lineage>
</organism>
<dbReference type="OMA" id="PRAHINQ"/>
<accession>A0A3B5KQ65</accession>
<evidence type="ECO:0000313" key="1">
    <source>
        <dbReference type="Ensembl" id="ENSTRUP00000055511.1"/>
    </source>
</evidence>
<sequence length="143" mass="15452">MAPVPVIDLFVVGLQLRFPRAHINQQVQIPVQELHGKVIGLQLPPGLLLLWALGASVAEQQESAGLGRAEVKGDGAGFLGVPLRQRNVGLWRVEGDRIQGSDVLAAEHQVAMEGYFGVALDGQSRQLQLKIIVLVHDLEDGKN</sequence>